<dbReference type="FunFam" id="1.10.10.10:FF:000186">
    <property type="entry name" value="AsnC family transcriptional regulator"/>
    <property type="match status" value="1"/>
</dbReference>
<evidence type="ECO:0000256" key="2">
    <source>
        <dbReference type="ARBA" id="ARBA00023125"/>
    </source>
</evidence>
<evidence type="ECO:0000313" key="6">
    <source>
        <dbReference type="Proteomes" id="UP000279384"/>
    </source>
</evidence>
<dbReference type="CDD" id="cd00090">
    <property type="entry name" value="HTH_ARSR"/>
    <property type="match status" value="1"/>
</dbReference>
<keyword evidence="2" id="KW-0238">DNA-binding</keyword>
<dbReference type="InterPro" id="IPR000485">
    <property type="entry name" value="AsnC-type_HTH_dom"/>
</dbReference>
<protein>
    <submittedName>
        <fullName evidence="5">AsnC family transcriptional regulator</fullName>
    </submittedName>
</protein>
<dbReference type="InterPro" id="IPR036390">
    <property type="entry name" value="WH_DNA-bd_sf"/>
</dbReference>
<evidence type="ECO:0000259" key="4">
    <source>
        <dbReference type="PROSITE" id="PS50956"/>
    </source>
</evidence>
<sequence>MQLDAIDWRILAALQHNGRLSNQDLADQVALSPSACLRRVRMLEESGLIRGYRAELDAARLGFELEAMVQVSLDRSRDDWHDTFLQQVQAFDEVAAAYIVAGPCNYMLHVRCANLAAFSAFVVDKLNKLPGMRDICSYIVMQTIKNQLGVLPLADKTTRGGVS</sequence>
<dbReference type="InterPro" id="IPR036388">
    <property type="entry name" value="WH-like_DNA-bd_sf"/>
</dbReference>
<evidence type="ECO:0000256" key="3">
    <source>
        <dbReference type="ARBA" id="ARBA00023163"/>
    </source>
</evidence>
<gene>
    <name evidence="5" type="ORF">C8E02_1524</name>
</gene>
<dbReference type="EMBL" id="RBID01000013">
    <property type="protein sequence ID" value="RKQ60180.1"/>
    <property type="molecule type" value="Genomic_DNA"/>
</dbReference>
<keyword evidence="1" id="KW-0805">Transcription regulation</keyword>
<reference evidence="5 6" key="1">
    <citation type="submission" date="2018-10" db="EMBL/GenBank/DDBJ databases">
        <title>Genomic Encyclopedia of Type Strains, Phase IV (KMG-IV): sequencing the most valuable type-strain genomes for metagenomic binning, comparative biology and taxonomic classification.</title>
        <authorList>
            <person name="Goeker M."/>
        </authorList>
    </citation>
    <scope>NUCLEOTIDE SEQUENCE [LARGE SCALE GENOMIC DNA]</scope>
    <source>
        <strain evidence="5 6">DSM 3303</strain>
    </source>
</reference>
<dbReference type="InterPro" id="IPR019888">
    <property type="entry name" value="Tscrpt_reg_AsnC-like"/>
</dbReference>
<dbReference type="InterPro" id="IPR011008">
    <property type="entry name" value="Dimeric_a/b-barrel"/>
</dbReference>
<dbReference type="PANTHER" id="PTHR30154">
    <property type="entry name" value="LEUCINE-RESPONSIVE REGULATORY PROTEIN"/>
    <property type="match status" value="1"/>
</dbReference>
<organism evidence="5 6">
    <name type="scientific">Vogesella indigofera</name>
    <name type="common">Pseudomonas indigofera</name>
    <dbReference type="NCBI Taxonomy" id="45465"/>
    <lineage>
        <taxon>Bacteria</taxon>
        <taxon>Pseudomonadati</taxon>
        <taxon>Pseudomonadota</taxon>
        <taxon>Betaproteobacteria</taxon>
        <taxon>Neisseriales</taxon>
        <taxon>Chromobacteriaceae</taxon>
        <taxon>Vogesella</taxon>
    </lineage>
</organism>
<name>A0A495BGI4_VOGIN</name>
<dbReference type="GO" id="GO:0043200">
    <property type="term" value="P:response to amino acid"/>
    <property type="evidence" value="ECO:0007669"/>
    <property type="project" value="TreeGrafter"/>
</dbReference>
<feature type="domain" description="HTH asnC-type" evidence="4">
    <location>
        <begin position="3"/>
        <end position="64"/>
    </location>
</feature>
<dbReference type="GO" id="GO:0006355">
    <property type="term" value="P:regulation of DNA-templated transcription"/>
    <property type="evidence" value="ECO:0007669"/>
    <property type="project" value="UniProtKB-ARBA"/>
</dbReference>
<dbReference type="InterPro" id="IPR011991">
    <property type="entry name" value="ArsR-like_HTH"/>
</dbReference>
<dbReference type="InterPro" id="IPR019887">
    <property type="entry name" value="Tscrpt_reg_AsnC/Lrp_C"/>
</dbReference>
<dbReference type="RefSeq" id="WP_120810296.1">
    <property type="nucleotide sequence ID" value="NZ_RBID01000013.1"/>
</dbReference>
<dbReference type="Pfam" id="PF01037">
    <property type="entry name" value="AsnC_trans_reg"/>
    <property type="match status" value="1"/>
</dbReference>
<dbReference type="PROSITE" id="PS50956">
    <property type="entry name" value="HTH_ASNC_2"/>
    <property type="match status" value="1"/>
</dbReference>
<dbReference type="SUPFAM" id="SSF54909">
    <property type="entry name" value="Dimeric alpha+beta barrel"/>
    <property type="match status" value="1"/>
</dbReference>
<dbReference type="InterPro" id="IPR019885">
    <property type="entry name" value="Tscrpt_reg_HTH_AsnC-type_CS"/>
</dbReference>
<dbReference type="Pfam" id="PF13412">
    <property type="entry name" value="HTH_24"/>
    <property type="match status" value="1"/>
</dbReference>
<dbReference type="AlphaFoldDB" id="A0A495BGI4"/>
<dbReference type="Gene3D" id="3.30.70.920">
    <property type="match status" value="1"/>
</dbReference>
<dbReference type="PROSITE" id="PS00519">
    <property type="entry name" value="HTH_ASNC_1"/>
    <property type="match status" value="1"/>
</dbReference>
<dbReference type="GO" id="GO:0043565">
    <property type="term" value="F:sequence-specific DNA binding"/>
    <property type="evidence" value="ECO:0007669"/>
    <property type="project" value="InterPro"/>
</dbReference>
<keyword evidence="3" id="KW-0804">Transcription</keyword>
<dbReference type="Gene3D" id="1.10.10.10">
    <property type="entry name" value="Winged helix-like DNA-binding domain superfamily/Winged helix DNA-binding domain"/>
    <property type="match status" value="1"/>
</dbReference>
<evidence type="ECO:0000256" key="1">
    <source>
        <dbReference type="ARBA" id="ARBA00023015"/>
    </source>
</evidence>
<dbReference type="GO" id="GO:0005829">
    <property type="term" value="C:cytosol"/>
    <property type="evidence" value="ECO:0007669"/>
    <property type="project" value="TreeGrafter"/>
</dbReference>
<proteinExistence type="predicted"/>
<accession>A0A495BGI4</accession>
<dbReference type="PRINTS" id="PR00033">
    <property type="entry name" value="HTHASNC"/>
</dbReference>
<dbReference type="SMART" id="SM00344">
    <property type="entry name" value="HTH_ASNC"/>
    <property type="match status" value="1"/>
</dbReference>
<evidence type="ECO:0000313" key="5">
    <source>
        <dbReference type="EMBL" id="RKQ60180.1"/>
    </source>
</evidence>
<comment type="caution">
    <text evidence="5">The sequence shown here is derived from an EMBL/GenBank/DDBJ whole genome shotgun (WGS) entry which is preliminary data.</text>
</comment>
<dbReference type="SUPFAM" id="SSF46785">
    <property type="entry name" value="Winged helix' DNA-binding domain"/>
    <property type="match status" value="1"/>
</dbReference>
<dbReference type="Proteomes" id="UP000279384">
    <property type="component" value="Unassembled WGS sequence"/>
</dbReference>
<dbReference type="PANTHER" id="PTHR30154:SF46">
    <property type="entry name" value="TRANSCRIPTIONAL REGULATORY PROTEIN"/>
    <property type="match status" value="1"/>
</dbReference>